<sequence length="60" mass="7239">MSLISLKEREDWSYLDFLTSHHDDIVAWLSSDNWKDLDGSWATRFLCEAKRLLYQRTFID</sequence>
<protein>
    <submittedName>
        <fullName evidence="1">18193_t:CDS:1</fullName>
    </submittedName>
</protein>
<dbReference type="AlphaFoldDB" id="A0A9N9GJ87"/>
<dbReference type="EMBL" id="CAJVPV010006911">
    <property type="protein sequence ID" value="CAG8612350.1"/>
    <property type="molecule type" value="Genomic_DNA"/>
</dbReference>
<evidence type="ECO:0000313" key="2">
    <source>
        <dbReference type="Proteomes" id="UP000789342"/>
    </source>
</evidence>
<dbReference type="OrthoDB" id="2393444at2759"/>
<proteinExistence type="predicted"/>
<reference evidence="1" key="1">
    <citation type="submission" date="2021-06" db="EMBL/GenBank/DDBJ databases">
        <authorList>
            <person name="Kallberg Y."/>
            <person name="Tangrot J."/>
            <person name="Rosling A."/>
        </authorList>
    </citation>
    <scope>NUCLEOTIDE SEQUENCE</scope>
    <source>
        <strain evidence="1">CL551</strain>
    </source>
</reference>
<gene>
    <name evidence="1" type="ORF">AMORRO_LOCUS8277</name>
</gene>
<keyword evidence="2" id="KW-1185">Reference proteome</keyword>
<dbReference type="Proteomes" id="UP000789342">
    <property type="component" value="Unassembled WGS sequence"/>
</dbReference>
<organism evidence="1 2">
    <name type="scientific">Acaulospora morrowiae</name>
    <dbReference type="NCBI Taxonomy" id="94023"/>
    <lineage>
        <taxon>Eukaryota</taxon>
        <taxon>Fungi</taxon>
        <taxon>Fungi incertae sedis</taxon>
        <taxon>Mucoromycota</taxon>
        <taxon>Glomeromycotina</taxon>
        <taxon>Glomeromycetes</taxon>
        <taxon>Diversisporales</taxon>
        <taxon>Acaulosporaceae</taxon>
        <taxon>Acaulospora</taxon>
    </lineage>
</organism>
<name>A0A9N9GJ87_9GLOM</name>
<accession>A0A9N9GJ87</accession>
<comment type="caution">
    <text evidence="1">The sequence shown here is derived from an EMBL/GenBank/DDBJ whole genome shotgun (WGS) entry which is preliminary data.</text>
</comment>
<evidence type="ECO:0000313" key="1">
    <source>
        <dbReference type="EMBL" id="CAG8612350.1"/>
    </source>
</evidence>